<organism evidence="3 4">
    <name type="scientific">Olivibacter domesticus</name>
    <name type="common">Pseudosphingobacterium domesticum</name>
    <dbReference type="NCBI Taxonomy" id="407022"/>
    <lineage>
        <taxon>Bacteria</taxon>
        <taxon>Pseudomonadati</taxon>
        <taxon>Bacteroidota</taxon>
        <taxon>Sphingobacteriia</taxon>
        <taxon>Sphingobacteriales</taxon>
        <taxon>Sphingobacteriaceae</taxon>
        <taxon>Olivibacter</taxon>
    </lineage>
</organism>
<evidence type="ECO:0000256" key="2">
    <source>
        <dbReference type="ARBA" id="ARBA00022679"/>
    </source>
</evidence>
<dbReference type="PANTHER" id="PTHR43542">
    <property type="entry name" value="METHYLTRANSFERASE"/>
    <property type="match status" value="1"/>
</dbReference>
<keyword evidence="1 3" id="KW-0489">Methyltransferase</keyword>
<reference evidence="4" key="1">
    <citation type="submission" date="2016-10" db="EMBL/GenBank/DDBJ databases">
        <authorList>
            <person name="Varghese N."/>
            <person name="Submissions S."/>
        </authorList>
    </citation>
    <scope>NUCLEOTIDE SEQUENCE [LARGE SCALE GENOMIC DNA]</scope>
    <source>
        <strain evidence="4">DSM 18733</strain>
    </source>
</reference>
<dbReference type="PROSITE" id="PS00092">
    <property type="entry name" value="N6_MTASE"/>
    <property type="match status" value="1"/>
</dbReference>
<dbReference type="CDD" id="cd02440">
    <property type="entry name" value="AdoMet_MTases"/>
    <property type="match status" value="1"/>
</dbReference>
<dbReference type="RefSeq" id="WP_093323951.1">
    <property type="nucleotide sequence ID" value="NZ_FOAF01000002.1"/>
</dbReference>
<dbReference type="Proteomes" id="UP000199421">
    <property type="component" value="Unassembled WGS sequence"/>
</dbReference>
<evidence type="ECO:0000313" key="4">
    <source>
        <dbReference type="Proteomes" id="UP000199421"/>
    </source>
</evidence>
<dbReference type="GO" id="GO:0003676">
    <property type="term" value="F:nucleic acid binding"/>
    <property type="evidence" value="ECO:0007669"/>
    <property type="project" value="InterPro"/>
</dbReference>
<evidence type="ECO:0000256" key="1">
    <source>
        <dbReference type="ARBA" id="ARBA00022603"/>
    </source>
</evidence>
<dbReference type="OrthoDB" id="9803017at2"/>
<protein>
    <submittedName>
        <fullName evidence="3">16S rRNA (Guanine(966)-N(2))-methyltransferase RsmD</fullName>
    </submittedName>
</protein>
<dbReference type="InterPro" id="IPR002052">
    <property type="entry name" value="DNA_methylase_N6_adenine_CS"/>
</dbReference>
<dbReference type="STRING" id="407022.SAMN05661044_02225"/>
<name>A0A1H7PG95_OLID1</name>
<keyword evidence="4" id="KW-1185">Reference proteome</keyword>
<dbReference type="PIRSF" id="PIRSF004553">
    <property type="entry name" value="CHP00095"/>
    <property type="match status" value="1"/>
</dbReference>
<dbReference type="Gene3D" id="3.40.50.150">
    <property type="entry name" value="Vaccinia Virus protein VP39"/>
    <property type="match status" value="1"/>
</dbReference>
<gene>
    <name evidence="3" type="ORF">SAMN05661044_02225</name>
</gene>
<dbReference type="AlphaFoldDB" id="A0A1H7PG95"/>
<sequence length="178" mass="20148">MRIIGGTLKGTKLTPPSNLPVRPTTDLAKEALFNILQYKLDWTEIVALDLFSGTGNITLELASRQVKNITAIDSFGKCCAYIDSQKKKFHLEQVNVIKYDALKYLASCKKKFDFIFADPPYDLPQLPQIPKLVFQYELLNAGGLLVLEHPSTKKLDQSTFFIEQRKYGYSSFSIFAMP</sequence>
<evidence type="ECO:0000313" key="3">
    <source>
        <dbReference type="EMBL" id="SEL34498.1"/>
    </source>
</evidence>
<dbReference type="SUPFAM" id="SSF53335">
    <property type="entry name" value="S-adenosyl-L-methionine-dependent methyltransferases"/>
    <property type="match status" value="1"/>
</dbReference>
<keyword evidence="2 3" id="KW-0808">Transferase</keyword>
<proteinExistence type="predicted"/>
<dbReference type="InterPro" id="IPR029063">
    <property type="entry name" value="SAM-dependent_MTases_sf"/>
</dbReference>
<dbReference type="Pfam" id="PF03602">
    <property type="entry name" value="Cons_hypoth95"/>
    <property type="match status" value="1"/>
</dbReference>
<dbReference type="GO" id="GO:0031167">
    <property type="term" value="P:rRNA methylation"/>
    <property type="evidence" value="ECO:0007669"/>
    <property type="project" value="InterPro"/>
</dbReference>
<dbReference type="GO" id="GO:0008168">
    <property type="term" value="F:methyltransferase activity"/>
    <property type="evidence" value="ECO:0007669"/>
    <property type="project" value="UniProtKB-KW"/>
</dbReference>
<dbReference type="InterPro" id="IPR004398">
    <property type="entry name" value="RNA_MeTrfase_RsmD"/>
</dbReference>
<accession>A0A1H7PG95</accession>
<dbReference type="EMBL" id="FOAF01000002">
    <property type="protein sequence ID" value="SEL34498.1"/>
    <property type="molecule type" value="Genomic_DNA"/>
</dbReference>
<dbReference type="PANTHER" id="PTHR43542:SF1">
    <property type="entry name" value="METHYLTRANSFERASE"/>
    <property type="match status" value="1"/>
</dbReference>